<evidence type="ECO:0000313" key="5">
    <source>
        <dbReference type="EMBL" id="CAE0458660.1"/>
    </source>
</evidence>
<dbReference type="InterPro" id="IPR006968">
    <property type="entry name" value="RUS_fam"/>
</dbReference>
<dbReference type="PANTHER" id="PTHR12770:SF20">
    <property type="entry name" value="PROTEIN ROOT UVB SENSITIVE 6"/>
    <property type="match status" value="1"/>
</dbReference>
<keyword evidence="2" id="KW-0812">Transmembrane</keyword>
<dbReference type="PANTHER" id="PTHR12770">
    <property type="entry name" value="RUS1 FAMILY PROTEIN C16ORF58"/>
    <property type="match status" value="1"/>
</dbReference>
<sequence>MKYQILLTTKPSKRLRPKRRPSQTSLFILSVFYVVCIISQFKVSLAFAPAVKVKHHQQTTPPPRHQRGQKRSSLQQLYTAIDPTTREIDNALPENVNGSSFKINEVDVRHDSKTSLIYDPDSDRYIFSLVVDPHERFINRLNIKKNVKQIIANSFLPEGVTKNYYNFIKWRIIQRFINANVHVFGTQSLLMGLGIQNKSALGLSAALNWVLKDALGKIVRMLWASRMGRKFDPDAKRWRYRSSLLFALGNGLEVFTYAFPSLFLVLATMANSLKQMSMLTSTSTRNALYNSFRDGTRENLGDITAKGEAQVAIVDLFGIISGVCLSKLIGTSVRSVILIWILLQVFEVSCVYKQLRHVVFRMLNFERLSMVTNSFLDIVMDSNNGDSRVVGRTYRDLLRNGSAKDIGVPTPEMVAEDERIFLPPNHLSRRGRSFGSFGRAKLSPDELQSLIGIFKRQKFLLVVGQDVKNTRVRWNHIVDLTKKGEALCDDQLEAVVEQLRSNAEENCHIVLHVNANNKDIVKSTLALAVLRRKLSQSIPTVEELNNIQESQGGDSLRKVVDSYRHRRTADCTDLIEATCKQSHDAFSLFLKVLSVRGWTTPAMGMFGRVSMRAEWPIQK</sequence>
<feature type="transmembrane region" description="Helical" evidence="2">
    <location>
        <begin position="26"/>
        <end position="48"/>
    </location>
</feature>
<dbReference type="Pfam" id="PF04884">
    <property type="entry name" value="UVB_sens_prot"/>
    <property type="match status" value="1"/>
</dbReference>
<feature type="domain" description="Root UVB sensitive protein C-terminal" evidence="4">
    <location>
        <begin position="502"/>
        <end position="600"/>
    </location>
</feature>
<name>A0A7S3PX85_9STRA</name>
<dbReference type="InterPro" id="IPR055412">
    <property type="entry name" value="UVB_sens_C"/>
</dbReference>
<proteinExistence type="inferred from homology"/>
<keyword evidence="2" id="KW-1133">Transmembrane helix</keyword>
<dbReference type="AlphaFoldDB" id="A0A7S3PX85"/>
<evidence type="ECO:0008006" key="6">
    <source>
        <dbReference type="Google" id="ProtNLM"/>
    </source>
</evidence>
<keyword evidence="2" id="KW-0472">Membrane</keyword>
<gene>
    <name evidence="5" type="ORF">CDEB00056_LOCUS3501</name>
</gene>
<organism evidence="5">
    <name type="scientific">Chaetoceros debilis</name>
    <dbReference type="NCBI Taxonomy" id="122233"/>
    <lineage>
        <taxon>Eukaryota</taxon>
        <taxon>Sar</taxon>
        <taxon>Stramenopiles</taxon>
        <taxon>Ochrophyta</taxon>
        <taxon>Bacillariophyta</taxon>
        <taxon>Coscinodiscophyceae</taxon>
        <taxon>Chaetocerotophycidae</taxon>
        <taxon>Chaetocerotales</taxon>
        <taxon>Chaetocerotaceae</taxon>
        <taxon>Chaetoceros</taxon>
    </lineage>
</organism>
<evidence type="ECO:0000259" key="4">
    <source>
        <dbReference type="Pfam" id="PF24160"/>
    </source>
</evidence>
<comment type="similarity">
    <text evidence="1">Belongs to the RUS1 family.</text>
</comment>
<feature type="domain" description="Protein root UVB sensitive/RUS" evidence="3">
    <location>
        <begin position="145"/>
        <end position="376"/>
    </location>
</feature>
<dbReference type="EMBL" id="HBIO01005020">
    <property type="protein sequence ID" value="CAE0458660.1"/>
    <property type="molecule type" value="Transcribed_RNA"/>
</dbReference>
<dbReference type="InterPro" id="IPR054549">
    <property type="entry name" value="UVB_sens_RUS_dom"/>
</dbReference>
<evidence type="ECO:0000259" key="3">
    <source>
        <dbReference type="Pfam" id="PF04884"/>
    </source>
</evidence>
<dbReference type="Pfam" id="PF24160">
    <property type="entry name" value="UVB_sens_C"/>
    <property type="match status" value="1"/>
</dbReference>
<evidence type="ECO:0000256" key="2">
    <source>
        <dbReference type="SAM" id="Phobius"/>
    </source>
</evidence>
<evidence type="ECO:0000256" key="1">
    <source>
        <dbReference type="ARBA" id="ARBA00007558"/>
    </source>
</evidence>
<accession>A0A7S3PX85</accession>
<protein>
    <recommendedName>
        <fullName evidence="6">DUF647 domain-containing protein</fullName>
    </recommendedName>
</protein>
<reference evidence="5" key="1">
    <citation type="submission" date="2021-01" db="EMBL/GenBank/DDBJ databases">
        <authorList>
            <person name="Corre E."/>
            <person name="Pelletier E."/>
            <person name="Niang G."/>
            <person name="Scheremetjew M."/>
            <person name="Finn R."/>
            <person name="Kale V."/>
            <person name="Holt S."/>
            <person name="Cochrane G."/>
            <person name="Meng A."/>
            <person name="Brown T."/>
            <person name="Cohen L."/>
        </authorList>
    </citation>
    <scope>NUCLEOTIDE SEQUENCE</scope>
    <source>
        <strain evidence="5">MM31A-1</strain>
    </source>
</reference>